<dbReference type="CDD" id="cd00009">
    <property type="entry name" value="AAA"/>
    <property type="match status" value="1"/>
</dbReference>
<protein>
    <submittedName>
        <fullName evidence="2">MoxR family ATPase</fullName>
    </submittedName>
</protein>
<gene>
    <name evidence="2" type="ORF">NET02_06810</name>
</gene>
<dbReference type="GO" id="GO:0005524">
    <property type="term" value="F:ATP binding"/>
    <property type="evidence" value="ECO:0007669"/>
    <property type="project" value="InterPro"/>
</dbReference>
<evidence type="ECO:0000259" key="1">
    <source>
        <dbReference type="SMART" id="SM00382"/>
    </source>
</evidence>
<organism evidence="2 3">
    <name type="scientific">Thermalbibacter longus</name>
    <dbReference type="NCBI Taxonomy" id="2951981"/>
    <lineage>
        <taxon>Bacteria</taxon>
        <taxon>Pseudomonadati</taxon>
        <taxon>Thermomicrobiota</taxon>
        <taxon>Thermomicrobia</taxon>
        <taxon>Thermomicrobiales</taxon>
        <taxon>Thermomicrobiaceae</taxon>
        <taxon>Thermalbibacter</taxon>
    </lineage>
</organism>
<dbReference type="AlphaFoldDB" id="A0AA41WG86"/>
<dbReference type="SUPFAM" id="SSF52540">
    <property type="entry name" value="P-loop containing nucleoside triphosphate hydrolases"/>
    <property type="match status" value="1"/>
</dbReference>
<dbReference type="PANTHER" id="PTHR42759:SF1">
    <property type="entry name" value="MAGNESIUM-CHELATASE SUBUNIT CHLD"/>
    <property type="match status" value="1"/>
</dbReference>
<dbReference type="GO" id="GO:0016887">
    <property type="term" value="F:ATP hydrolysis activity"/>
    <property type="evidence" value="ECO:0007669"/>
    <property type="project" value="InterPro"/>
</dbReference>
<dbReference type="Pfam" id="PF07728">
    <property type="entry name" value="AAA_5"/>
    <property type="match status" value="1"/>
</dbReference>
<dbReference type="SMART" id="SM00382">
    <property type="entry name" value="AAA"/>
    <property type="match status" value="1"/>
</dbReference>
<feature type="domain" description="AAA+ ATPase" evidence="1">
    <location>
        <begin position="38"/>
        <end position="204"/>
    </location>
</feature>
<dbReference type="EMBL" id="JAMSLR010000004">
    <property type="protein sequence ID" value="MCM8748851.1"/>
    <property type="molecule type" value="Genomic_DNA"/>
</dbReference>
<dbReference type="Proteomes" id="UP001165306">
    <property type="component" value="Unassembled WGS sequence"/>
</dbReference>
<accession>A0AA41WG86</accession>
<dbReference type="InterPro" id="IPR027417">
    <property type="entry name" value="P-loop_NTPase"/>
</dbReference>
<reference evidence="2" key="1">
    <citation type="submission" date="2022-06" db="EMBL/GenBank/DDBJ databases">
        <title>CFH 74404 Thermomicrobiaceae sp.</title>
        <authorList>
            <person name="Ming H."/>
            <person name="Li W.-J."/>
            <person name="Zhao Z."/>
        </authorList>
    </citation>
    <scope>NUCLEOTIDE SEQUENCE</scope>
    <source>
        <strain evidence="2">CFH 74404</strain>
    </source>
</reference>
<dbReference type="InterPro" id="IPR050764">
    <property type="entry name" value="CbbQ/NirQ/NorQ/GpvN"/>
</dbReference>
<comment type="caution">
    <text evidence="2">The sequence shown here is derived from an EMBL/GenBank/DDBJ whole genome shotgun (WGS) entry which is preliminary data.</text>
</comment>
<dbReference type="PANTHER" id="PTHR42759">
    <property type="entry name" value="MOXR FAMILY PROTEIN"/>
    <property type="match status" value="1"/>
</dbReference>
<proteinExistence type="predicted"/>
<evidence type="ECO:0000313" key="3">
    <source>
        <dbReference type="Proteomes" id="UP001165306"/>
    </source>
</evidence>
<dbReference type="InterPro" id="IPR003593">
    <property type="entry name" value="AAA+_ATPase"/>
</dbReference>
<dbReference type="Gene3D" id="3.40.50.300">
    <property type="entry name" value="P-loop containing nucleotide triphosphate hydrolases"/>
    <property type="match status" value="1"/>
</dbReference>
<evidence type="ECO:0000313" key="2">
    <source>
        <dbReference type="EMBL" id="MCM8748851.1"/>
    </source>
</evidence>
<name>A0AA41WG86_9BACT</name>
<dbReference type="InterPro" id="IPR011704">
    <property type="entry name" value="ATPase_dyneun-rel_AAA"/>
</dbReference>
<sequence length="300" mass="34183">MTTTTALNTVEDVQQAMAQHRYVCEKSLATAIYLGLKLPKPLLLEGEAGVGKTEVAKVLAAMLDTDLIRLQCYEGLDVSHAVYEWNYPRQMLAIRLLEDQQVGWNVAMQEIFSEEFLIERPLLQAIRHRGKPPVLLIDEIDRADEEFEAFLLELLSDFQITIPEIGTIRAEHPPYVIITSNRTRELHDALKRRCLYHWIDYPSLEKEFQILTVKLPGISERLALQVARFIQALRQEDLYKLPGVAETLDWAAALLALNQQELSLEIASATLGAILKHQEDLQFVRKRKLEDLVSTAVAEN</sequence>
<keyword evidence="3" id="KW-1185">Reference proteome</keyword>